<reference evidence="7 8" key="1">
    <citation type="submission" date="2016-03" db="EMBL/GenBank/DDBJ databases">
        <title>Complete genome sequence of Pedobacter cryoconitis PAMC 27485.</title>
        <authorList>
            <person name="Lee J."/>
            <person name="Kim O.-S."/>
        </authorList>
    </citation>
    <scope>NUCLEOTIDE SEQUENCE [LARGE SCALE GENOMIC DNA]</scope>
    <source>
        <strain evidence="7 8">PAMC 27485</strain>
    </source>
</reference>
<dbReference type="RefSeq" id="WP_068402085.1">
    <property type="nucleotide sequence ID" value="NZ_CP014504.1"/>
</dbReference>
<dbReference type="InterPro" id="IPR013249">
    <property type="entry name" value="RNA_pol_sigma70_r4_t2"/>
</dbReference>
<sequence>MDYGIADLNDESLLLMLKSGDQLAFSEIYQRYWPILYRHAFRMLKSDAESEDVVQDIFIKFWKTAPNLPDHTTLGAYLYTMVRNTVLNIIAKSSVHASYRSDLERFMVDGYELSDHLVREKILAKLIEQEIQQLPSRMREVFERKRIDHLSYKEIAEAMNISELTVKTQMNKAITILRRKLGNHIALFFTLL</sequence>
<dbReference type="InterPro" id="IPR014327">
    <property type="entry name" value="RNA_pol_sigma70_bacteroid"/>
</dbReference>
<dbReference type="PANTHER" id="PTHR43133:SF46">
    <property type="entry name" value="RNA POLYMERASE SIGMA-70 FACTOR ECF SUBFAMILY"/>
    <property type="match status" value="1"/>
</dbReference>
<dbReference type="InterPro" id="IPR007627">
    <property type="entry name" value="RNA_pol_sigma70_r2"/>
</dbReference>
<dbReference type="EMBL" id="CP014504">
    <property type="protein sequence ID" value="AMP99696.1"/>
    <property type="molecule type" value="Genomic_DNA"/>
</dbReference>
<keyword evidence="3" id="KW-0731">Sigma factor</keyword>
<dbReference type="InterPro" id="IPR036388">
    <property type="entry name" value="WH-like_DNA-bd_sf"/>
</dbReference>
<dbReference type="KEGG" id="pcm:AY601_2814"/>
<dbReference type="InterPro" id="IPR013325">
    <property type="entry name" value="RNA_pol_sigma_r2"/>
</dbReference>
<evidence type="ECO:0008006" key="9">
    <source>
        <dbReference type="Google" id="ProtNLM"/>
    </source>
</evidence>
<dbReference type="GO" id="GO:0003677">
    <property type="term" value="F:DNA binding"/>
    <property type="evidence" value="ECO:0007669"/>
    <property type="project" value="InterPro"/>
</dbReference>
<feature type="domain" description="RNA polymerase sigma factor 70 region 4 type 2" evidence="6">
    <location>
        <begin position="126"/>
        <end position="173"/>
    </location>
</feature>
<gene>
    <name evidence="7" type="ORF">AY601_2814</name>
</gene>
<evidence type="ECO:0000256" key="2">
    <source>
        <dbReference type="ARBA" id="ARBA00023015"/>
    </source>
</evidence>
<dbReference type="Pfam" id="PF04542">
    <property type="entry name" value="Sigma70_r2"/>
    <property type="match status" value="1"/>
</dbReference>
<dbReference type="SUPFAM" id="SSF88659">
    <property type="entry name" value="Sigma3 and sigma4 domains of RNA polymerase sigma factors"/>
    <property type="match status" value="1"/>
</dbReference>
<name>A0A127VEB5_9SPHI</name>
<dbReference type="OrthoDB" id="659569at2"/>
<dbReference type="CDD" id="cd06171">
    <property type="entry name" value="Sigma70_r4"/>
    <property type="match status" value="1"/>
</dbReference>
<evidence type="ECO:0000256" key="3">
    <source>
        <dbReference type="ARBA" id="ARBA00023082"/>
    </source>
</evidence>
<dbReference type="Proteomes" id="UP000071561">
    <property type="component" value="Chromosome"/>
</dbReference>
<dbReference type="Gene3D" id="1.10.10.10">
    <property type="entry name" value="Winged helix-like DNA-binding domain superfamily/Winged helix DNA-binding domain"/>
    <property type="match status" value="1"/>
</dbReference>
<dbReference type="NCBIfam" id="TIGR02937">
    <property type="entry name" value="sigma70-ECF"/>
    <property type="match status" value="1"/>
</dbReference>
<proteinExistence type="inferred from homology"/>
<evidence type="ECO:0000313" key="8">
    <source>
        <dbReference type="Proteomes" id="UP000071561"/>
    </source>
</evidence>
<dbReference type="GO" id="GO:0006352">
    <property type="term" value="P:DNA-templated transcription initiation"/>
    <property type="evidence" value="ECO:0007669"/>
    <property type="project" value="InterPro"/>
</dbReference>
<evidence type="ECO:0000313" key="7">
    <source>
        <dbReference type="EMBL" id="AMP99696.1"/>
    </source>
</evidence>
<dbReference type="GO" id="GO:0016987">
    <property type="term" value="F:sigma factor activity"/>
    <property type="evidence" value="ECO:0007669"/>
    <property type="project" value="UniProtKB-KW"/>
</dbReference>
<keyword evidence="2" id="KW-0805">Transcription regulation</keyword>
<comment type="similarity">
    <text evidence="1">Belongs to the sigma-70 factor family. ECF subfamily.</text>
</comment>
<accession>A0A127VEB5</accession>
<dbReference type="AlphaFoldDB" id="A0A127VEB5"/>
<dbReference type="PANTHER" id="PTHR43133">
    <property type="entry name" value="RNA POLYMERASE ECF-TYPE SIGMA FACTO"/>
    <property type="match status" value="1"/>
</dbReference>
<dbReference type="PATRIC" id="fig|188932.3.peg.2932"/>
<dbReference type="InterPro" id="IPR039425">
    <property type="entry name" value="RNA_pol_sigma-70-like"/>
</dbReference>
<evidence type="ECO:0000256" key="1">
    <source>
        <dbReference type="ARBA" id="ARBA00010641"/>
    </source>
</evidence>
<evidence type="ECO:0000256" key="4">
    <source>
        <dbReference type="ARBA" id="ARBA00023163"/>
    </source>
</evidence>
<protein>
    <recommendedName>
        <fullName evidence="9">RNA polymerase sigma-70 factor (ECF subfamily)</fullName>
    </recommendedName>
</protein>
<feature type="domain" description="RNA polymerase sigma-70 region 2" evidence="5">
    <location>
        <begin position="28"/>
        <end position="92"/>
    </location>
</feature>
<keyword evidence="4" id="KW-0804">Transcription</keyword>
<evidence type="ECO:0000259" key="6">
    <source>
        <dbReference type="Pfam" id="PF08281"/>
    </source>
</evidence>
<dbReference type="NCBIfam" id="TIGR02985">
    <property type="entry name" value="Sig70_bacteroi1"/>
    <property type="match status" value="1"/>
</dbReference>
<organism evidence="7 8">
    <name type="scientific">Pedobacter cryoconitis</name>
    <dbReference type="NCBI Taxonomy" id="188932"/>
    <lineage>
        <taxon>Bacteria</taxon>
        <taxon>Pseudomonadati</taxon>
        <taxon>Bacteroidota</taxon>
        <taxon>Sphingobacteriia</taxon>
        <taxon>Sphingobacteriales</taxon>
        <taxon>Sphingobacteriaceae</taxon>
        <taxon>Pedobacter</taxon>
    </lineage>
</organism>
<dbReference type="Pfam" id="PF08281">
    <property type="entry name" value="Sigma70_r4_2"/>
    <property type="match status" value="1"/>
</dbReference>
<dbReference type="Gene3D" id="1.10.1740.10">
    <property type="match status" value="1"/>
</dbReference>
<dbReference type="SUPFAM" id="SSF88946">
    <property type="entry name" value="Sigma2 domain of RNA polymerase sigma factors"/>
    <property type="match status" value="1"/>
</dbReference>
<keyword evidence="8" id="KW-1185">Reference proteome</keyword>
<dbReference type="InterPro" id="IPR014284">
    <property type="entry name" value="RNA_pol_sigma-70_dom"/>
</dbReference>
<dbReference type="InterPro" id="IPR013324">
    <property type="entry name" value="RNA_pol_sigma_r3/r4-like"/>
</dbReference>
<evidence type="ECO:0000259" key="5">
    <source>
        <dbReference type="Pfam" id="PF04542"/>
    </source>
</evidence>